<name>A1ZDP2_MICM2</name>
<evidence type="ECO:0000256" key="3">
    <source>
        <dbReference type="ARBA" id="ARBA00022448"/>
    </source>
</evidence>
<feature type="transmembrane region" description="Helical" evidence="8">
    <location>
        <begin position="474"/>
        <end position="494"/>
    </location>
</feature>
<keyword evidence="6 8" id="KW-1133">Transmembrane helix</keyword>
<dbReference type="PRINTS" id="PR00175">
    <property type="entry name" value="NAALASMPORT"/>
</dbReference>
<keyword evidence="8" id="KW-0769">Symport</keyword>
<feature type="transmembrane region" description="Helical" evidence="8">
    <location>
        <begin position="12"/>
        <end position="33"/>
    </location>
</feature>
<dbReference type="InterPro" id="IPR001463">
    <property type="entry name" value="Na/Ala_symport"/>
</dbReference>
<dbReference type="GO" id="GO:0005886">
    <property type="term" value="C:plasma membrane"/>
    <property type="evidence" value="ECO:0007669"/>
    <property type="project" value="UniProtKB-SubCell"/>
</dbReference>
<evidence type="ECO:0000256" key="1">
    <source>
        <dbReference type="ARBA" id="ARBA00004651"/>
    </source>
</evidence>
<evidence type="ECO:0000256" key="6">
    <source>
        <dbReference type="ARBA" id="ARBA00022989"/>
    </source>
</evidence>
<keyword evidence="5 8" id="KW-0812">Transmembrane</keyword>
<evidence type="ECO:0000256" key="8">
    <source>
        <dbReference type="RuleBase" id="RU363064"/>
    </source>
</evidence>
<dbReference type="AlphaFoldDB" id="A1ZDP2"/>
<dbReference type="OrthoDB" id="9804874at2"/>
<evidence type="ECO:0000256" key="2">
    <source>
        <dbReference type="ARBA" id="ARBA00009261"/>
    </source>
</evidence>
<evidence type="ECO:0000313" key="9">
    <source>
        <dbReference type="EMBL" id="EAY31781.1"/>
    </source>
</evidence>
<keyword evidence="10" id="KW-1185">Reference proteome</keyword>
<feature type="transmembrane region" description="Helical" evidence="8">
    <location>
        <begin position="221"/>
        <end position="241"/>
    </location>
</feature>
<dbReference type="GO" id="GO:0005283">
    <property type="term" value="F:amino acid:sodium symporter activity"/>
    <property type="evidence" value="ECO:0007669"/>
    <property type="project" value="InterPro"/>
</dbReference>
<feature type="transmembrane region" description="Helical" evidence="8">
    <location>
        <begin position="247"/>
        <end position="271"/>
    </location>
</feature>
<sequence length="573" mass="61966">MKQLEALLKQFSGIVTTPLPFILIGGGLLLLLYSRFMPFKYFRHAYNILRGKYDDVNDPGDINHYEALASALAATVGVGNIGGVAVAIVTGGPGAVFWMWLSAFVGIATKFFTCTLAIMYRGKDSIGHVQGGPMYAITEGMGKHWKPLATFFCITGIFGAMPLFQANQLTEVIRNVVLAPSGLVGKDPLLANVLIGLVIVTLVSTVIFGGIQRIGKVASKMVPLMVAMYIASVLFILITHIQDVVPSLVLIVTDAFTGEAMLGGALGALIVTGVRRAAFSNEAGIGTAPMMHGAAKTKEPVREGLVAMLGPVIDTLVVCTMTALAIIVTGVWQPQIDQNKNVIVMLDAQKVTLKDNSKAIQIEVMAKVNPLKDAKPVTVSNNAKDLPVQVNATLKIEKKKTLNHIDLSAQLLNNPEGLPIKMVTYNKPNYIPLVVSQKTDAVGKAIPNQYIIKENHDLGVTITTRAFSKAMPGFGAGLLLICILVFALSTLFSYSYYGVKCTSFLLGAKRQNWYNYLYIGSIMYGAIASADAAVNLIDAMYALMAIPTMFSTIWLAPKVRDAYKDYFRRMKEE</sequence>
<reference evidence="9 10" key="1">
    <citation type="submission" date="2007-01" db="EMBL/GenBank/DDBJ databases">
        <authorList>
            <person name="Haygood M."/>
            <person name="Podell S."/>
            <person name="Anderson C."/>
            <person name="Hopkinson B."/>
            <person name="Roe K."/>
            <person name="Barbeau K."/>
            <person name="Gaasterland T."/>
            <person name="Ferriera S."/>
            <person name="Johnson J."/>
            <person name="Kravitz S."/>
            <person name="Beeson K."/>
            <person name="Sutton G."/>
            <person name="Rogers Y.-H."/>
            <person name="Friedman R."/>
            <person name="Frazier M."/>
            <person name="Venter J.C."/>
        </authorList>
    </citation>
    <scope>NUCLEOTIDE SEQUENCE [LARGE SCALE GENOMIC DNA]</scope>
    <source>
        <strain evidence="9 10">ATCC 23134</strain>
    </source>
</reference>
<dbReference type="eggNOG" id="COG1115">
    <property type="taxonomic scope" value="Bacteria"/>
</dbReference>
<feature type="transmembrane region" description="Helical" evidence="8">
    <location>
        <begin position="305"/>
        <end position="332"/>
    </location>
</feature>
<feature type="transmembrane region" description="Helical" evidence="8">
    <location>
        <begin position="189"/>
        <end position="209"/>
    </location>
</feature>
<organism evidence="9 10">
    <name type="scientific">Microscilla marina ATCC 23134</name>
    <dbReference type="NCBI Taxonomy" id="313606"/>
    <lineage>
        <taxon>Bacteria</taxon>
        <taxon>Pseudomonadati</taxon>
        <taxon>Bacteroidota</taxon>
        <taxon>Cytophagia</taxon>
        <taxon>Cytophagales</taxon>
        <taxon>Microscillaceae</taxon>
        <taxon>Microscilla</taxon>
    </lineage>
</organism>
<evidence type="ECO:0000256" key="7">
    <source>
        <dbReference type="ARBA" id="ARBA00023136"/>
    </source>
</evidence>
<feature type="transmembrane region" description="Helical" evidence="8">
    <location>
        <begin position="67"/>
        <end position="89"/>
    </location>
</feature>
<comment type="caution">
    <text evidence="9">The sequence shown here is derived from an EMBL/GenBank/DDBJ whole genome shotgun (WGS) entry which is preliminary data.</text>
</comment>
<dbReference type="PANTHER" id="PTHR30330:SF3">
    <property type="entry name" value="TRANSCRIPTIONAL REGULATOR, LRP FAMILY"/>
    <property type="match status" value="1"/>
</dbReference>
<dbReference type="RefSeq" id="WP_002693669.1">
    <property type="nucleotide sequence ID" value="NZ_AAWS01000002.1"/>
</dbReference>
<proteinExistence type="inferred from homology"/>
<evidence type="ECO:0000256" key="5">
    <source>
        <dbReference type="ARBA" id="ARBA00022692"/>
    </source>
</evidence>
<feature type="transmembrane region" description="Helical" evidence="8">
    <location>
        <begin position="95"/>
        <end position="120"/>
    </location>
</feature>
<feature type="transmembrane region" description="Helical" evidence="8">
    <location>
        <begin position="515"/>
        <end position="534"/>
    </location>
</feature>
<feature type="transmembrane region" description="Helical" evidence="8">
    <location>
        <begin position="148"/>
        <end position="169"/>
    </location>
</feature>
<evidence type="ECO:0000256" key="4">
    <source>
        <dbReference type="ARBA" id="ARBA00022475"/>
    </source>
</evidence>
<keyword evidence="4 8" id="KW-1003">Cell membrane</keyword>
<evidence type="ECO:0000313" key="10">
    <source>
        <dbReference type="Proteomes" id="UP000004095"/>
    </source>
</evidence>
<keyword evidence="7 8" id="KW-0472">Membrane</keyword>
<feature type="transmembrane region" description="Helical" evidence="8">
    <location>
        <begin position="540"/>
        <end position="559"/>
    </location>
</feature>
<dbReference type="Pfam" id="PF01235">
    <property type="entry name" value="Na_Ala_symp"/>
    <property type="match status" value="1"/>
</dbReference>
<dbReference type="PROSITE" id="PS00873">
    <property type="entry name" value="NA_ALANINE_SYMP"/>
    <property type="match status" value="1"/>
</dbReference>
<accession>A1ZDP2</accession>
<dbReference type="Proteomes" id="UP000004095">
    <property type="component" value="Unassembled WGS sequence"/>
</dbReference>
<keyword evidence="3 8" id="KW-0813">Transport</keyword>
<dbReference type="PANTHER" id="PTHR30330">
    <property type="entry name" value="AGSS FAMILY TRANSPORTER, SODIUM-ALANINE"/>
    <property type="match status" value="1"/>
</dbReference>
<dbReference type="NCBIfam" id="TIGR00835">
    <property type="entry name" value="agcS"/>
    <property type="match status" value="1"/>
</dbReference>
<gene>
    <name evidence="9" type="ORF">M23134_05287</name>
</gene>
<comment type="subcellular location">
    <subcellularLocation>
        <location evidence="1 8">Cell membrane</location>
        <topology evidence="1 8">Multi-pass membrane protein</topology>
    </subcellularLocation>
</comment>
<protein>
    <submittedName>
        <fullName evidence="9">Sodium/alanine symporter</fullName>
    </submittedName>
</protein>
<dbReference type="EMBL" id="AAWS01000002">
    <property type="protein sequence ID" value="EAY31781.1"/>
    <property type="molecule type" value="Genomic_DNA"/>
</dbReference>
<comment type="similarity">
    <text evidence="2 8">Belongs to the alanine or glycine:cation symporter (AGCS) (TC 2.A.25) family.</text>
</comment>